<proteinExistence type="predicted"/>
<gene>
    <name evidence="2" type="ORF">GCM10010446_22600</name>
</gene>
<feature type="region of interest" description="Disordered" evidence="1">
    <location>
        <begin position="1"/>
        <end position="55"/>
    </location>
</feature>
<evidence type="ECO:0000313" key="2">
    <source>
        <dbReference type="EMBL" id="GAA2936912.1"/>
    </source>
</evidence>
<evidence type="ECO:0000256" key="1">
    <source>
        <dbReference type="SAM" id="MobiDB-lite"/>
    </source>
</evidence>
<organism evidence="2 3">
    <name type="scientific">Streptomyces enissocaesilis</name>
    <dbReference type="NCBI Taxonomy" id="332589"/>
    <lineage>
        <taxon>Bacteria</taxon>
        <taxon>Bacillati</taxon>
        <taxon>Actinomycetota</taxon>
        <taxon>Actinomycetes</taxon>
        <taxon>Kitasatosporales</taxon>
        <taxon>Streptomycetaceae</taxon>
        <taxon>Streptomyces</taxon>
        <taxon>Streptomyces rochei group</taxon>
    </lineage>
</organism>
<dbReference type="Proteomes" id="UP001500403">
    <property type="component" value="Unassembled WGS sequence"/>
</dbReference>
<accession>A0ABN3X698</accession>
<protein>
    <submittedName>
        <fullName evidence="2">Uncharacterized protein</fullName>
    </submittedName>
</protein>
<name>A0ABN3X698_9ACTN</name>
<evidence type="ECO:0000313" key="3">
    <source>
        <dbReference type="Proteomes" id="UP001500403"/>
    </source>
</evidence>
<dbReference type="EMBL" id="BAAAUD010000021">
    <property type="protein sequence ID" value="GAA2936912.1"/>
    <property type="molecule type" value="Genomic_DNA"/>
</dbReference>
<comment type="caution">
    <text evidence="2">The sequence shown here is derived from an EMBL/GenBank/DDBJ whole genome shotgun (WGS) entry which is preliminary data.</text>
</comment>
<sequence>MHSDAVSRTCGRPGPKPPRVLHPLSGGVPGPTAVSWGPHQRNRGAHTMVVKGSGT</sequence>
<reference evidence="2 3" key="1">
    <citation type="journal article" date="2019" name="Int. J. Syst. Evol. Microbiol.">
        <title>The Global Catalogue of Microorganisms (GCM) 10K type strain sequencing project: providing services to taxonomists for standard genome sequencing and annotation.</title>
        <authorList>
            <consortium name="The Broad Institute Genomics Platform"/>
            <consortium name="The Broad Institute Genome Sequencing Center for Infectious Disease"/>
            <person name="Wu L."/>
            <person name="Ma J."/>
        </authorList>
    </citation>
    <scope>NUCLEOTIDE SEQUENCE [LARGE SCALE GENOMIC DNA]</scope>
    <source>
        <strain evidence="2 3">JCM 9088</strain>
    </source>
</reference>
<keyword evidence="3" id="KW-1185">Reference proteome</keyword>